<name>A0ABS1BR66_9NEIS</name>
<keyword evidence="3" id="KW-0732">Signal</keyword>
<dbReference type="Pfam" id="PF09935">
    <property type="entry name" value="DUF2167"/>
    <property type="match status" value="1"/>
</dbReference>
<evidence type="ECO:0000256" key="1">
    <source>
        <dbReference type="SAM" id="MobiDB-lite"/>
    </source>
</evidence>
<feature type="transmembrane region" description="Helical" evidence="2">
    <location>
        <begin position="301"/>
        <end position="329"/>
    </location>
</feature>
<keyword evidence="2" id="KW-0472">Membrane</keyword>
<keyword evidence="5" id="KW-1185">Reference proteome</keyword>
<dbReference type="EMBL" id="JAEHNZ010000001">
    <property type="protein sequence ID" value="MBK0395760.1"/>
    <property type="molecule type" value="Genomic_DNA"/>
</dbReference>
<comment type="caution">
    <text evidence="4">The sequence shown here is derived from an EMBL/GenBank/DDBJ whole genome shotgun (WGS) entry which is preliminary data.</text>
</comment>
<feature type="region of interest" description="Disordered" evidence="1">
    <location>
        <begin position="26"/>
        <end position="92"/>
    </location>
</feature>
<evidence type="ECO:0000313" key="5">
    <source>
        <dbReference type="Proteomes" id="UP000614058"/>
    </source>
</evidence>
<evidence type="ECO:0000256" key="3">
    <source>
        <dbReference type="SAM" id="SignalP"/>
    </source>
</evidence>
<evidence type="ECO:0000256" key="2">
    <source>
        <dbReference type="SAM" id="Phobius"/>
    </source>
</evidence>
<evidence type="ECO:0000313" key="4">
    <source>
        <dbReference type="EMBL" id="MBK0395760.1"/>
    </source>
</evidence>
<gene>
    <name evidence="4" type="ORF">JDW22_03950</name>
</gene>
<accession>A0ABS1BR66</accession>
<feature type="chain" id="PRO_5045405569" evidence="3">
    <location>
        <begin position="28"/>
        <end position="339"/>
    </location>
</feature>
<feature type="compositionally biased region" description="Basic and acidic residues" evidence="1">
    <location>
        <begin position="66"/>
        <end position="76"/>
    </location>
</feature>
<dbReference type="Proteomes" id="UP000614058">
    <property type="component" value="Unassembled WGS sequence"/>
</dbReference>
<proteinExistence type="predicted"/>
<keyword evidence="2" id="KW-1133">Transmembrane helix</keyword>
<reference evidence="4 5" key="1">
    <citation type="journal article" date="2021" name="Pathogens">
        <title>Isolation and Characterization of Kingella bonacorsii sp. nov., A Novel Kingella Species Detected in a Stable Periodontitis Subject.</title>
        <authorList>
            <person name="Antezack A."/>
            <person name="Boxberger M."/>
            <person name="Rolland C."/>
            <person name="Monnet-Corti V."/>
            <person name="La Scola B."/>
        </authorList>
    </citation>
    <scope>NUCLEOTIDE SEQUENCE [LARGE SCALE GENOMIC DNA]</scope>
    <source>
        <strain evidence="4 5">Marseille-Q4569</strain>
    </source>
</reference>
<feature type="signal peptide" evidence="3">
    <location>
        <begin position="1"/>
        <end position="27"/>
    </location>
</feature>
<organism evidence="4 5">
    <name type="scientific">Kingella bonacorsii</name>
    <dbReference type="NCBI Taxonomy" id="2796361"/>
    <lineage>
        <taxon>Bacteria</taxon>
        <taxon>Pseudomonadati</taxon>
        <taxon>Pseudomonadota</taxon>
        <taxon>Betaproteobacteria</taxon>
        <taxon>Neisseriales</taxon>
        <taxon>Neisseriaceae</taxon>
        <taxon>Kingella</taxon>
    </lineage>
</organism>
<protein>
    <submittedName>
        <fullName evidence="4">DUF2167 domain-containing protein</fullName>
    </submittedName>
</protein>
<dbReference type="InterPro" id="IPR018682">
    <property type="entry name" value="DUF2167_membr"/>
</dbReference>
<sequence length="339" mass="36538">MTTLNQKKLAGAVLCALLALSSAAGVAANQAGDEPNTAGQSQLEKSAQEAARKHANRTKQANNGKQAEKAASKPAEENGVDEDTIKGPATIPLGAEGSLKLPAGMLFIKKDAANALMVEHGNSSNPNRYGLILPEVKEGEDVTWWVDLDYVDSGYIKDDDAKEWDTESMLSELKAGNEEQNKVRKSKGLAETETRGWIEKPQYDAATHRLIWSIDVYEKGGKDENPAVNYNTFQLGRKGYINLTLITDLKEIDKMKPVARELLSNIEFNQGLRYADFNATTDKVAEYGLAALIGGVAAKKLGLLAVIGAFFVKFGKIIALAAVGLGAGLKGRFGRNKDK</sequence>
<keyword evidence="2" id="KW-0812">Transmembrane</keyword>
<dbReference type="RefSeq" id="WP_200521796.1">
    <property type="nucleotide sequence ID" value="NZ_JAEHNZ010000001.1"/>
</dbReference>